<dbReference type="SMART" id="SM00758">
    <property type="entry name" value="PA14"/>
    <property type="match status" value="1"/>
</dbReference>
<gene>
    <name evidence="5" type="ORF">FJQ54_08235</name>
</gene>
<accession>A0A501XMA0</accession>
<dbReference type="InterPro" id="IPR033403">
    <property type="entry name" value="DUF5110"/>
</dbReference>
<dbReference type="PROSITE" id="PS51820">
    <property type="entry name" value="PA14"/>
    <property type="match status" value="1"/>
</dbReference>
<proteinExistence type="inferred from homology"/>
<dbReference type="RefSeq" id="WP_140927941.1">
    <property type="nucleotide sequence ID" value="NZ_VFSU01000022.1"/>
</dbReference>
<dbReference type="Pfam" id="PF01055">
    <property type="entry name" value="Glyco_hydro_31_2nd"/>
    <property type="match status" value="1"/>
</dbReference>
<dbReference type="Proteomes" id="UP000319897">
    <property type="component" value="Unassembled WGS sequence"/>
</dbReference>
<name>A0A501XMA0_9SPHN</name>
<feature type="chain" id="PRO_5021284447" evidence="3">
    <location>
        <begin position="19"/>
        <end position="950"/>
    </location>
</feature>
<dbReference type="InterPro" id="IPR013780">
    <property type="entry name" value="Glyco_hydro_b"/>
</dbReference>
<evidence type="ECO:0000256" key="3">
    <source>
        <dbReference type="SAM" id="SignalP"/>
    </source>
</evidence>
<dbReference type="CDD" id="cd14752">
    <property type="entry name" value="GH31_N"/>
    <property type="match status" value="1"/>
</dbReference>
<evidence type="ECO:0000259" key="4">
    <source>
        <dbReference type="PROSITE" id="PS51820"/>
    </source>
</evidence>
<comment type="similarity">
    <text evidence="1 2">Belongs to the glycosyl hydrolase 31 family.</text>
</comment>
<sequence>MKKTVALIALLLAGTAQAASWTRTSNGVTVTPDSGAAKTVTVSVYGDGILHVVATPAQATVAREGSLMVPAPPAATKWSARETGGKLRLETTRDTAEIDLKTGHIRFLAADGSVRLGQSVDPAFAPVSVDGKPYVSVSAQFNRGTDEAVYGLGQHQQGVMNQLGEDVELAQHNMEIAIPFIVSTKNYGLLWDNDGISRFGRPAAYPLLGSGTQVTSNGKPGFTARYYLGDRLAVERQEATINYQFIRDQKNWPEAAKAQTTAATSGQNTAGNAVETQRVVWSGEFTPTAAGLHRFQLYGSSYYKLYVNDQLVLDRWRQNWNPWFANADVELPAGKPVKIRLEWEPNAGYMALFHADPEAEADRNSIRFTSDVGRAVDYWYVPGRDMDDVIAGLRHLTGKSEMMPKWSYGFWQSRQRYNTQDELLGVVREYRRLNIPLDAIVQDWFYWREDDWGSHRFDPKRFPDPQAMVDEVHAANARIMISVWPKFYPTTDTYKELAAKGHVYKGNLEMGNKDWVGPGYLNTDYDPYSAEARAIYWRQIKERLATYGFDAWWLDATEPDMHSNLSIEERILTMGPTARGPGAEFFNSFPLVHAEGVQKGWRELKPDVRPFILTRSGFGGIQRTNSALWSGDVASRWFDLGAQISAGVNLSLSGVPNWTHDIGGFALEDRFLNAKPGSEDLAEWQELNLRWFQFGAFTPLFRSHGEPPHREIFEISPEGSPMRASMVWFTELRYRLLPWVYSLAGATYWQDGSMMRAIAMDFPNDLKAREVTDQYLLGRDFLVAPVTSYKARTRDVWLPGTVRWADFYTGQRVAGGQSVNAAAPFERMPLFVREGAIIPMGPVRQHVNDKPGAPITLHVYTGADGQFALYDDDGSSEAFRKGAYSRIAIRYDDRSGTLTLAPREGKGWKGMPASQTINIRWETPGRALDLDGAADSSISYTGRAITVKRR</sequence>
<dbReference type="Pfam" id="PF21365">
    <property type="entry name" value="Glyco_hydro_31_3rd"/>
    <property type="match status" value="1"/>
</dbReference>
<dbReference type="InterPro" id="IPR000322">
    <property type="entry name" value="Glyco_hydro_31_TIM"/>
</dbReference>
<dbReference type="GO" id="GO:0004553">
    <property type="term" value="F:hydrolase activity, hydrolyzing O-glycosyl compounds"/>
    <property type="evidence" value="ECO:0007669"/>
    <property type="project" value="InterPro"/>
</dbReference>
<dbReference type="Gene3D" id="3.20.20.80">
    <property type="entry name" value="Glycosidases"/>
    <property type="match status" value="1"/>
</dbReference>
<dbReference type="GO" id="GO:0005975">
    <property type="term" value="P:carbohydrate metabolic process"/>
    <property type="evidence" value="ECO:0007669"/>
    <property type="project" value="InterPro"/>
</dbReference>
<keyword evidence="2" id="KW-0326">Glycosidase</keyword>
<dbReference type="InterPro" id="IPR051816">
    <property type="entry name" value="Glycosyl_Hydrolase_31"/>
</dbReference>
<dbReference type="SUPFAM" id="SSF51445">
    <property type="entry name" value="(Trans)glycosidases"/>
    <property type="match status" value="1"/>
</dbReference>
<dbReference type="SUPFAM" id="SSF56988">
    <property type="entry name" value="Anthrax protective antigen"/>
    <property type="match status" value="1"/>
</dbReference>
<dbReference type="PANTHER" id="PTHR43863">
    <property type="entry name" value="HYDROLASE, PUTATIVE (AFU_ORTHOLOGUE AFUA_1G03140)-RELATED"/>
    <property type="match status" value="1"/>
</dbReference>
<evidence type="ECO:0000256" key="1">
    <source>
        <dbReference type="ARBA" id="ARBA00007806"/>
    </source>
</evidence>
<dbReference type="SUPFAM" id="SSF51011">
    <property type="entry name" value="Glycosyl hydrolase domain"/>
    <property type="match status" value="1"/>
</dbReference>
<comment type="caution">
    <text evidence="5">The sequence shown here is derived from an EMBL/GenBank/DDBJ whole genome shotgun (WGS) entry which is preliminary data.</text>
</comment>
<dbReference type="InterPro" id="IPR025887">
    <property type="entry name" value="Glyco_hydro_31_N_dom"/>
</dbReference>
<dbReference type="CDD" id="cd06591">
    <property type="entry name" value="GH31_xylosidase_XylS"/>
    <property type="match status" value="1"/>
</dbReference>
<evidence type="ECO:0000313" key="5">
    <source>
        <dbReference type="EMBL" id="TPE61569.1"/>
    </source>
</evidence>
<dbReference type="Gene3D" id="2.60.40.1760">
    <property type="entry name" value="glycosyl hydrolase (family 31)"/>
    <property type="match status" value="1"/>
</dbReference>
<keyword evidence="3" id="KW-0732">Signal</keyword>
<dbReference type="InterPro" id="IPR037524">
    <property type="entry name" value="PA14/GLEYA"/>
</dbReference>
<dbReference type="InterPro" id="IPR048395">
    <property type="entry name" value="Glyco_hydro_31_C"/>
</dbReference>
<dbReference type="GO" id="GO:0030246">
    <property type="term" value="F:carbohydrate binding"/>
    <property type="evidence" value="ECO:0007669"/>
    <property type="project" value="InterPro"/>
</dbReference>
<dbReference type="InterPro" id="IPR011013">
    <property type="entry name" value="Gal_mutarotase_sf_dom"/>
</dbReference>
<dbReference type="EMBL" id="VFSU01000022">
    <property type="protein sequence ID" value="TPE61569.1"/>
    <property type="molecule type" value="Genomic_DNA"/>
</dbReference>
<dbReference type="Gene3D" id="2.60.120.380">
    <property type="match status" value="1"/>
</dbReference>
<organism evidence="5 6">
    <name type="scientific">Sandaracinobacter neustonicus</name>
    <dbReference type="NCBI Taxonomy" id="1715348"/>
    <lineage>
        <taxon>Bacteria</taxon>
        <taxon>Pseudomonadati</taxon>
        <taxon>Pseudomonadota</taxon>
        <taxon>Alphaproteobacteria</taxon>
        <taxon>Sphingomonadales</taxon>
        <taxon>Sphingosinicellaceae</taxon>
        <taxon>Sandaracinobacter</taxon>
    </lineage>
</organism>
<evidence type="ECO:0000256" key="2">
    <source>
        <dbReference type="RuleBase" id="RU361185"/>
    </source>
</evidence>
<dbReference type="Gene3D" id="2.60.40.1180">
    <property type="entry name" value="Golgi alpha-mannosidase II"/>
    <property type="match status" value="2"/>
</dbReference>
<feature type="signal peptide" evidence="3">
    <location>
        <begin position="1"/>
        <end position="18"/>
    </location>
</feature>
<dbReference type="OrthoDB" id="176168at2"/>
<reference evidence="5 6" key="1">
    <citation type="submission" date="2019-06" db="EMBL/GenBank/DDBJ databases">
        <authorList>
            <person name="Lee I."/>
            <person name="Jang G.I."/>
            <person name="Hwang C.Y."/>
        </authorList>
    </citation>
    <scope>NUCLEOTIDE SEQUENCE [LARGE SCALE GENOMIC DNA]</scope>
    <source>
        <strain evidence="5 6">PAMC 28131</strain>
    </source>
</reference>
<protein>
    <submittedName>
        <fullName evidence="5">DUF5110 domain-containing protein</fullName>
    </submittedName>
</protein>
<dbReference type="InterPro" id="IPR017853">
    <property type="entry name" value="GH"/>
</dbReference>
<keyword evidence="6" id="KW-1185">Reference proteome</keyword>
<evidence type="ECO:0000313" key="6">
    <source>
        <dbReference type="Proteomes" id="UP000319897"/>
    </source>
</evidence>
<dbReference type="Pfam" id="PF07691">
    <property type="entry name" value="PA14"/>
    <property type="match status" value="1"/>
</dbReference>
<dbReference type="SUPFAM" id="SSF74650">
    <property type="entry name" value="Galactose mutarotase-like"/>
    <property type="match status" value="1"/>
</dbReference>
<dbReference type="PANTHER" id="PTHR43863:SF2">
    <property type="entry name" value="MALTASE-GLUCOAMYLASE"/>
    <property type="match status" value="1"/>
</dbReference>
<dbReference type="Pfam" id="PF17137">
    <property type="entry name" value="DUF5110"/>
    <property type="match status" value="1"/>
</dbReference>
<dbReference type="Pfam" id="PF13802">
    <property type="entry name" value="Gal_mutarotas_2"/>
    <property type="match status" value="1"/>
</dbReference>
<dbReference type="InterPro" id="IPR011658">
    <property type="entry name" value="PA14_dom"/>
</dbReference>
<keyword evidence="2" id="KW-0378">Hydrolase</keyword>
<dbReference type="AlphaFoldDB" id="A0A501XMA0"/>
<feature type="domain" description="PA14" evidence="4">
    <location>
        <begin position="217"/>
        <end position="373"/>
    </location>
</feature>